<keyword evidence="3" id="KW-1185">Reference proteome</keyword>
<feature type="region of interest" description="Disordered" evidence="1">
    <location>
        <begin position="1"/>
        <end position="58"/>
    </location>
</feature>
<evidence type="ECO:0000313" key="3">
    <source>
        <dbReference type="Proteomes" id="UP001305779"/>
    </source>
</evidence>
<comment type="caution">
    <text evidence="2">The sequence shown here is derived from an EMBL/GenBank/DDBJ whole genome shotgun (WGS) entry which is preliminary data.</text>
</comment>
<gene>
    <name evidence="2" type="ORF">PRZ48_002528</name>
</gene>
<proteinExistence type="predicted"/>
<feature type="region of interest" description="Disordered" evidence="1">
    <location>
        <begin position="118"/>
        <end position="157"/>
    </location>
</feature>
<dbReference type="EMBL" id="JAXOVC010000001">
    <property type="protein sequence ID" value="KAK4508789.1"/>
    <property type="molecule type" value="Genomic_DNA"/>
</dbReference>
<sequence length="450" mass="50796">MAYRQQQTPSTDFHPNTTAPTSMQSSVDDEAAEMQWKVDPMDQPDETNEEPVADGDLLPPTLTFVHNLMRSNEAYMTRVERLLGEQERLVRELNGKELTILKLKTALEREKDARAKLEERVGQADQAVVKSDNEDENGLQSPLEDGELAQREAQPAVSDDAYDGDLRARLQDELVRLDQKYASSVEAWSGDRPVAQEEDWENGSMHVQDDEDFRTPGAMEPFAQHTDQDLMPFRKKRKAEAMPTNMHLYNLQIIIGQHFPTYKFTPLFETPNGTPGYGALDSLSPSIHNSLQNLLIGFQARRERLQGSKCPPPVPTQNLVSCGALWMTGSTSNRAWTRHAPGMYTCKTCFNARRPCFVWNAADGRWLILPLPPQVRSGAATWRERGYYVFEGNQVFGQSFAGVWEESYETKRKRERERAVVGEGRGAGGGGEDMIQVWEERGDMPGWAIA</sequence>
<evidence type="ECO:0000256" key="1">
    <source>
        <dbReference type="SAM" id="MobiDB-lite"/>
    </source>
</evidence>
<organism evidence="2 3">
    <name type="scientific">Zasmidium cellare</name>
    <name type="common">Wine cellar mold</name>
    <name type="synonym">Racodium cellare</name>
    <dbReference type="NCBI Taxonomy" id="395010"/>
    <lineage>
        <taxon>Eukaryota</taxon>
        <taxon>Fungi</taxon>
        <taxon>Dikarya</taxon>
        <taxon>Ascomycota</taxon>
        <taxon>Pezizomycotina</taxon>
        <taxon>Dothideomycetes</taxon>
        <taxon>Dothideomycetidae</taxon>
        <taxon>Mycosphaerellales</taxon>
        <taxon>Mycosphaerellaceae</taxon>
        <taxon>Zasmidium</taxon>
    </lineage>
</organism>
<protein>
    <submittedName>
        <fullName evidence="2">Uncharacterized protein</fullName>
    </submittedName>
</protein>
<feature type="compositionally biased region" description="Polar residues" evidence="1">
    <location>
        <begin position="1"/>
        <end position="26"/>
    </location>
</feature>
<name>A0ABR0F4A7_ZASCE</name>
<dbReference type="Proteomes" id="UP001305779">
    <property type="component" value="Unassembled WGS sequence"/>
</dbReference>
<reference evidence="2 3" key="1">
    <citation type="journal article" date="2023" name="G3 (Bethesda)">
        <title>A chromosome-level genome assembly of Zasmidium syzygii isolated from banana leaves.</title>
        <authorList>
            <person name="van Westerhoven A.C."/>
            <person name="Mehrabi R."/>
            <person name="Talebi R."/>
            <person name="Steentjes M.B.F."/>
            <person name="Corcolon B."/>
            <person name="Chong P.A."/>
            <person name="Kema G.H.J."/>
            <person name="Seidl M.F."/>
        </authorList>
    </citation>
    <scope>NUCLEOTIDE SEQUENCE [LARGE SCALE GENOMIC DNA]</scope>
    <source>
        <strain evidence="2 3">P124</strain>
    </source>
</reference>
<feature type="compositionally biased region" description="Acidic residues" evidence="1">
    <location>
        <begin position="42"/>
        <end position="53"/>
    </location>
</feature>
<evidence type="ECO:0000313" key="2">
    <source>
        <dbReference type="EMBL" id="KAK4508789.1"/>
    </source>
</evidence>
<accession>A0ABR0F4A7</accession>